<dbReference type="SUPFAM" id="SSF48576">
    <property type="entry name" value="Terpenoid synthases"/>
    <property type="match status" value="1"/>
</dbReference>
<gene>
    <name evidence="8" type="primary">jg14566</name>
    <name evidence="8" type="ORF">PAEG_LOCUS22835</name>
</gene>
<keyword evidence="9" id="KW-1185">Reference proteome</keyword>
<keyword evidence="3" id="KW-0479">Metal-binding</keyword>
<protein>
    <recommendedName>
        <fullName evidence="6">Farnesyl pyrophosphate synthase</fullName>
    </recommendedName>
</protein>
<evidence type="ECO:0000313" key="8">
    <source>
        <dbReference type="EMBL" id="CAH2255732.1"/>
    </source>
</evidence>
<keyword evidence="2 7" id="KW-0808">Transferase</keyword>
<comment type="pathway">
    <text evidence="5">Pheromone biosynthesis.</text>
</comment>
<evidence type="ECO:0000313" key="9">
    <source>
        <dbReference type="Proteomes" id="UP000838756"/>
    </source>
</evidence>
<reference evidence="8" key="1">
    <citation type="submission" date="2022-03" db="EMBL/GenBank/DDBJ databases">
        <authorList>
            <person name="Lindestad O."/>
        </authorList>
    </citation>
    <scope>NUCLEOTIDE SEQUENCE</scope>
</reference>
<dbReference type="Proteomes" id="UP000838756">
    <property type="component" value="Unassembled WGS sequence"/>
</dbReference>
<evidence type="ECO:0000256" key="3">
    <source>
        <dbReference type="ARBA" id="ARBA00022723"/>
    </source>
</evidence>
<dbReference type="InterPro" id="IPR000092">
    <property type="entry name" value="Polyprenyl_synt"/>
</dbReference>
<dbReference type="GO" id="GO:0046872">
    <property type="term" value="F:metal ion binding"/>
    <property type="evidence" value="ECO:0007669"/>
    <property type="project" value="UniProtKB-KW"/>
</dbReference>
<sequence length="323" mass="37037">MLRLFKRFGGLRLKTLSVPHQQSYKLSTNASISEMQREKETFQDFLPGIIDSLMTKSKFAGIPEVAEWTKEVLQYNLQGGKKTRGLTTTYAYETLESPENITEETIKVSRAMGWCVEMLHAYFLVMDDIMDGSTKRRGLPCWYLQPNVGLGAINDSILINASIYETLNVHCGNLPLYRNIVDLFNEAILYTSVGQHLDYTMAHRNKNDYSLFTVERYSSIVKYKTAYYTYKLPVCLGLLLTNNADPETHKRAEEICLEIGHLFQMQNLAEHTTVKILHTIRYLYNQLAFNVEPKEKLHKTHKSSILQAYLKRTQNSRGSGPVG</sequence>
<proteinExistence type="inferred from homology"/>
<accession>A0A8S4SAZ9</accession>
<dbReference type="GO" id="GO:0004337">
    <property type="term" value="F:(2E,6E)-farnesyl diphosphate synthase activity"/>
    <property type="evidence" value="ECO:0007669"/>
    <property type="project" value="TreeGrafter"/>
</dbReference>
<dbReference type="GO" id="GO:0042811">
    <property type="term" value="P:pheromone biosynthetic process"/>
    <property type="evidence" value="ECO:0007669"/>
    <property type="project" value="UniProtKB-ARBA"/>
</dbReference>
<evidence type="ECO:0000256" key="4">
    <source>
        <dbReference type="ARBA" id="ARBA00022842"/>
    </source>
</evidence>
<evidence type="ECO:0000256" key="6">
    <source>
        <dbReference type="ARBA" id="ARBA00034546"/>
    </source>
</evidence>
<dbReference type="InterPro" id="IPR033749">
    <property type="entry name" value="Polyprenyl_synt_CS"/>
</dbReference>
<evidence type="ECO:0000256" key="1">
    <source>
        <dbReference type="ARBA" id="ARBA00001946"/>
    </source>
</evidence>
<dbReference type="AlphaFoldDB" id="A0A8S4SAZ9"/>
<comment type="similarity">
    <text evidence="7">Belongs to the FPP/GGPP synthase family.</text>
</comment>
<dbReference type="SFLD" id="SFLDS00005">
    <property type="entry name" value="Isoprenoid_Synthase_Type_I"/>
    <property type="match status" value="1"/>
</dbReference>
<dbReference type="Gene3D" id="1.10.600.10">
    <property type="entry name" value="Farnesyl Diphosphate Synthase"/>
    <property type="match status" value="1"/>
</dbReference>
<comment type="cofactor">
    <cofactor evidence="1">
        <name>Mg(2+)</name>
        <dbReference type="ChEBI" id="CHEBI:18420"/>
    </cofactor>
</comment>
<comment type="caution">
    <text evidence="8">The sequence shown here is derived from an EMBL/GenBank/DDBJ whole genome shotgun (WGS) entry which is preliminary data.</text>
</comment>
<dbReference type="EMBL" id="CAKXAJ010026093">
    <property type="protein sequence ID" value="CAH2255732.1"/>
    <property type="molecule type" value="Genomic_DNA"/>
</dbReference>
<dbReference type="InterPro" id="IPR039702">
    <property type="entry name" value="FPS1-like"/>
</dbReference>
<dbReference type="InterPro" id="IPR008949">
    <property type="entry name" value="Isoprenoid_synthase_dom_sf"/>
</dbReference>
<dbReference type="PANTHER" id="PTHR11525:SF0">
    <property type="entry name" value="FARNESYL PYROPHOSPHATE SYNTHASE"/>
    <property type="match status" value="1"/>
</dbReference>
<organism evidence="8 9">
    <name type="scientific">Pararge aegeria aegeria</name>
    <dbReference type="NCBI Taxonomy" id="348720"/>
    <lineage>
        <taxon>Eukaryota</taxon>
        <taxon>Metazoa</taxon>
        <taxon>Ecdysozoa</taxon>
        <taxon>Arthropoda</taxon>
        <taxon>Hexapoda</taxon>
        <taxon>Insecta</taxon>
        <taxon>Pterygota</taxon>
        <taxon>Neoptera</taxon>
        <taxon>Endopterygota</taxon>
        <taxon>Lepidoptera</taxon>
        <taxon>Glossata</taxon>
        <taxon>Ditrysia</taxon>
        <taxon>Papilionoidea</taxon>
        <taxon>Nymphalidae</taxon>
        <taxon>Satyrinae</taxon>
        <taxon>Satyrini</taxon>
        <taxon>Parargina</taxon>
        <taxon>Pararge</taxon>
    </lineage>
</organism>
<name>A0A8S4SAZ9_9NEOP</name>
<evidence type="ECO:0000256" key="7">
    <source>
        <dbReference type="RuleBase" id="RU004466"/>
    </source>
</evidence>
<dbReference type="PANTHER" id="PTHR11525">
    <property type="entry name" value="FARNESYL-PYROPHOSPHATE SYNTHETASE"/>
    <property type="match status" value="1"/>
</dbReference>
<keyword evidence="4" id="KW-0460">Magnesium</keyword>
<dbReference type="GO" id="GO:0005737">
    <property type="term" value="C:cytoplasm"/>
    <property type="evidence" value="ECO:0007669"/>
    <property type="project" value="TreeGrafter"/>
</dbReference>
<dbReference type="Pfam" id="PF00348">
    <property type="entry name" value="polyprenyl_synt"/>
    <property type="match status" value="1"/>
</dbReference>
<evidence type="ECO:0000256" key="5">
    <source>
        <dbReference type="ARBA" id="ARBA00033740"/>
    </source>
</evidence>
<dbReference type="GO" id="GO:0004161">
    <property type="term" value="F:dimethylallyltranstransferase activity"/>
    <property type="evidence" value="ECO:0007669"/>
    <property type="project" value="TreeGrafter"/>
</dbReference>
<dbReference type="PROSITE" id="PS00723">
    <property type="entry name" value="POLYPRENYL_SYNTHASE_1"/>
    <property type="match status" value="1"/>
</dbReference>
<dbReference type="GO" id="GO:0045337">
    <property type="term" value="P:farnesyl diphosphate biosynthetic process"/>
    <property type="evidence" value="ECO:0007669"/>
    <property type="project" value="TreeGrafter"/>
</dbReference>
<evidence type="ECO:0000256" key="2">
    <source>
        <dbReference type="ARBA" id="ARBA00022679"/>
    </source>
</evidence>
<dbReference type="OrthoDB" id="10257492at2759"/>